<gene>
    <name evidence="2" type="ORF">B0A55_12091</name>
</gene>
<dbReference type="Gene3D" id="3.40.50.150">
    <property type="entry name" value="Vaccinia Virus protein VP39"/>
    <property type="match status" value="1"/>
</dbReference>
<organism evidence="2 3">
    <name type="scientific">Friedmanniomyces simplex</name>
    <dbReference type="NCBI Taxonomy" id="329884"/>
    <lineage>
        <taxon>Eukaryota</taxon>
        <taxon>Fungi</taxon>
        <taxon>Dikarya</taxon>
        <taxon>Ascomycota</taxon>
        <taxon>Pezizomycotina</taxon>
        <taxon>Dothideomycetes</taxon>
        <taxon>Dothideomycetidae</taxon>
        <taxon>Mycosphaerellales</taxon>
        <taxon>Teratosphaeriaceae</taxon>
        <taxon>Friedmanniomyces</taxon>
    </lineage>
</organism>
<feature type="domain" description="Ribosomal RNA methyltransferase FtsJ" evidence="1">
    <location>
        <begin position="18"/>
        <end position="117"/>
    </location>
</feature>
<evidence type="ECO:0000313" key="3">
    <source>
        <dbReference type="Proteomes" id="UP000309340"/>
    </source>
</evidence>
<dbReference type="GO" id="GO:0032259">
    <property type="term" value="P:methylation"/>
    <property type="evidence" value="ECO:0007669"/>
    <property type="project" value="InterPro"/>
</dbReference>
<dbReference type="Proteomes" id="UP000309340">
    <property type="component" value="Unassembled WGS sequence"/>
</dbReference>
<dbReference type="SUPFAM" id="SSF53335">
    <property type="entry name" value="S-adenosyl-L-methionine-dependent methyltransferases"/>
    <property type="match status" value="1"/>
</dbReference>
<accession>A0A4U0X848</accession>
<reference evidence="2 3" key="1">
    <citation type="submission" date="2017-03" db="EMBL/GenBank/DDBJ databases">
        <title>Genomes of endolithic fungi from Antarctica.</title>
        <authorList>
            <person name="Coleine C."/>
            <person name="Masonjones S."/>
            <person name="Stajich J.E."/>
        </authorList>
    </citation>
    <scope>NUCLEOTIDE SEQUENCE [LARGE SCALE GENOMIC DNA]</scope>
    <source>
        <strain evidence="2 3">CCFEE 5184</strain>
    </source>
</reference>
<dbReference type="InterPro" id="IPR002877">
    <property type="entry name" value="RNA_MeTrfase_FtsJ_dom"/>
</dbReference>
<evidence type="ECO:0000259" key="1">
    <source>
        <dbReference type="Pfam" id="PF01728"/>
    </source>
</evidence>
<sequence length="132" mass="14720">MGVISIPKEHPDCENFLPRALQLGETYDLVICDGQVLRTHARAKYREADEATRLAVTQLALGLENLTPGGTMVVLLHKVEPWNTIRLLSKFKQCASVNLFKPTRAHAKRSSFYMVATQVESRCPQAVEAIAE</sequence>
<proteinExistence type="predicted"/>
<evidence type="ECO:0000313" key="2">
    <source>
        <dbReference type="EMBL" id="TKA72734.1"/>
    </source>
</evidence>
<keyword evidence="3" id="KW-1185">Reference proteome</keyword>
<dbReference type="AlphaFoldDB" id="A0A4U0X848"/>
<comment type="caution">
    <text evidence="2">The sequence shown here is derived from an EMBL/GenBank/DDBJ whole genome shotgun (WGS) entry which is preliminary data.</text>
</comment>
<dbReference type="OrthoDB" id="417125at2759"/>
<dbReference type="Pfam" id="PF01728">
    <property type="entry name" value="FtsJ"/>
    <property type="match status" value="1"/>
</dbReference>
<dbReference type="GO" id="GO:0008168">
    <property type="term" value="F:methyltransferase activity"/>
    <property type="evidence" value="ECO:0007669"/>
    <property type="project" value="InterPro"/>
</dbReference>
<name>A0A4U0X848_9PEZI</name>
<dbReference type="EMBL" id="NAJQ01000296">
    <property type="protein sequence ID" value="TKA72734.1"/>
    <property type="molecule type" value="Genomic_DNA"/>
</dbReference>
<dbReference type="InterPro" id="IPR029063">
    <property type="entry name" value="SAM-dependent_MTases_sf"/>
</dbReference>
<protein>
    <recommendedName>
        <fullName evidence="1">Ribosomal RNA methyltransferase FtsJ domain-containing protein</fullName>
    </recommendedName>
</protein>